<keyword evidence="3" id="KW-1185">Reference proteome</keyword>
<evidence type="ECO:0000313" key="3">
    <source>
        <dbReference type="Proteomes" id="UP000324222"/>
    </source>
</evidence>
<name>A0A5B7D601_PORTR</name>
<dbReference type="Proteomes" id="UP000324222">
    <property type="component" value="Unassembled WGS sequence"/>
</dbReference>
<proteinExistence type="predicted"/>
<protein>
    <submittedName>
        <fullName evidence="2">Uncharacterized protein</fullName>
    </submittedName>
</protein>
<evidence type="ECO:0000313" key="2">
    <source>
        <dbReference type="EMBL" id="MPC16683.1"/>
    </source>
</evidence>
<evidence type="ECO:0000256" key="1">
    <source>
        <dbReference type="SAM" id="MobiDB-lite"/>
    </source>
</evidence>
<dbReference type="EMBL" id="VSRR010000526">
    <property type="protein sequence ID" value="MPC16683.1"/>
    <property type="molecule type" value="Genomic_DNA"/>
</dbReference>
<gene>
    <name evidence="2" type="ORF">E2C01_009513</name>
</gene>
<accession>A0A5B7D601</accession>
<dbReference type="AlphaFoldDB" id="A0A5B7D601"/>
<sequence>MPTISAVTPAGHRSLCIKGQRRVEEASSSEGRGRHKEVQTNTNSRDDVCSSLLGKYCERNVVVLSLGGVSCAQWRELIEENESDKGYA</sequence>
<feature type="region of interest" description="Disordered" evidence="1">
    <location>
        <begin position="19"/>
        <end position="44"/>
    </location>
</feature>
<organism evidence="2 3">
    <name type="scientific">Portunus trituberculatus</name>
    <name type="common">Swimming crab</name>
    <name type="synonym">Neptunus trituberculatus</name>
    <dbReference type="NCBI Taxonomy" id="210409"/>
    <lineage>
        <taxon>Eukaryota</taxon>
        <taxon>Metazoa</taxon>
        <taxon>Ecdysozoa</taxon>
        <taxon>Arthropoda</taxon>
        <taxon>Crustacea</taxon>
        <taxon>Multicrustacea</taxon>
        <taxon>Malacostraca</taxon>
        <taxon>Eumalacostraca</taxon>
        <taxon>Eucarida</taxon>
        <taxon>Decapoda</taxon>
        <taxon>Pleocyemata</taxon>
        <taxon>Brachyura</taxon>
        <taxon>Eubrachyura</taxon>
        <taxon>Portunoidea</taxon>
        <taxon>Portunidae</taxon>
        <taxon>Portuninae</taxon>
        <taxon>Portunus</taxon>
    </lineage>
</organism>
<comment type="caution">
    <text evidence="2">The sequence shown here is derived from an EMBL/GenBank/DDBJ whole genome shotgun (WGS) entry which is preliminary data.</text>
</comment>
<reference evidence="2 3" key="1">
    <citation type="submission" date="2019-05" db="EMBL/GenBank/DDBJ databases">
        <title>Another draft genome of Portunus trituberculatus and its Hox gene families provides insights of decapod evolution.</title>
        <authorList>
            <person name="Jeong J.-H."/>
            <person name="Song I."/>
            <person name="Kim S."/>
            <person name="Choi T."/>
            <person name="Kim D."/>
            <person name="Ryu S."/>
            <person name="Kim W."/>
        </authorList>
    </citation>
    <scope>NUCLEOTIDE SEQUENCE [LARGE SCALE GENOMIC DNA]</scope>
    <source>
        <tissue evidence="2">Muscle</tissue>
    </source>
</reference>